<dbReference type="SUPFAM" id="SSF53335">
    <property type="entry name" value="S-adenosyl-L-methionine-dependent methyltransferases"/>
    <property type="match status" value="1"/>
</dbReference>
<keyword evidence="3" id="KW-0808">Transferase</keyword>
<evidence type="ECO:0000313" key="4">
    <source>
        <dbReference type="Proteomes" id="UP000253941"/>
    </source>
</evidence>
<keyword evidence="3" id="KW-0489">Methyltransferase</keyword>
<dbReference type="RefSeq" id="WP_114582852.1">
    <property type="nucleotide sequence ID" value="NZ_QPMH01000014.1"/>
</dbReference>
<dbReference type="CDD" id="cd02440">
    <property type="entry name" value="AdoMet_MTases"/>
    <property type="match status" value="1"/>
</dbReference>
<evidence type="ECO:0000259" key="1">
    <source>
        <dbReference type="Pfam" id="PF13847"/>
    </source>
</evidence>
<dbReference type="Pfam" id="PF21320">
    <property type="entry name" value="WHD_Rv2258c"/>
    <property type="match status" value="1"/>
</dbReference>
<dbReference type="InterPro" id="IPR053173">
    <property type="entry name" value="SAM-binding_MTase"/>
</dbReference>
<dbReference type="InterPro" id="IPR036390">
    <property type="entry name" value="WH_DNA-bd_sf"/>
</dbReference>
<reference evidence="3 4" key="1">
    <citation type="submission" date="2018-07" db="EMBL/GenBank/DDBJ databases">
        <title>Venubactetium sediminum gen. nov., sp. nov., isolated from a marine solar saltern.</title>
        <authorList>
            <person name="Wang S."/>
        </authorList>
    </citation>
    <scope>NUCLEOTIDE SEQUENCE [LARGE SCALE GENOMIC DNA]</scope>
    <source>
        <strain evidence="3 4">WD2A32</strain>
    </source>
</reference>
<sequence length="351" mass="37350">MQVDQQRLEALLGKMVGDMGAAVNGALVIVGEKLGLYRALAAEGGATPTELATATGTAERYVREWLSAQAAMGYATYDAASGKFSLSPEQAAIFADPESPFLMTGGFQSIAAVYDDAFKLADHFRTGEGMGWGDHCNCLFCGVEKFFRPNYKGHLVPDWLPSLDGVVDKLHQGGKVADVGCGHGASTLLMAEAFPQTEFVGFDFHDASVETARQRAAESGRSNVRFEVATAKSYSDGGFDLVTFFDCLHDMGDPVGAMRHTRQALKPDGAVMLVEPMAGNELSDNLNPVGAVFYGFSTSVCVPTSLAQETGAALGAQAGEARLREVAETAGFSSFRRANETPFNMILEARP</sequence>
<evidence type="ECO:0000259" key="2">
    <source>
        <dbReference type="Pfam" id="PF21320"/>
    </source>
</evidence>
<dbReference type="PANTHER" id="PTHR45128">
    <property type="entry name" value="METHYLTRANSFERASE TYPE 11"/>
    <property type="match status" value="1"/>
</dbReference>
<dbReference type="Proteomes" id="UP000253941">
    <property type="component" value="Unassembled WGS sequence"/>
</dbReference>
<name>A0A369T7F3_9PROT</name>
<organism evidence="3 4">
    <name type="scientific">Ferruginivarius sediminum</name>
    <dbReference type="NCBI Taxonomy" id="2661937"/>
    <lineage>
        <taxon>Bacteria</taxon>
        <taxon>Pseudomonadati</taxon>
        <taxon>Pseudomonadota</taxon>
        <taxon>Alphaproteobacteria</taxon>
        <taxon>Rhodospirillales</taxon>
        <taxon>Rhodospirillaceae</taxon>
        <taxon>Ferruginivarius</taxon>
    </lineage>
</organism>
<keyword evidence="4" id="KW-1185">Reference proteome</keyword>
<feature type="domain" description="S-adenosylmethionine-dependent methyltransferase Rv2258c-like winged HTH" evidence="2">
    <location>
        <begin position="27"/>
        <end position="94"/>
    </location>
</feature>
<evidence type="ECO:0000313" key="3">
    <source>
        <dbReference type="EMBL" id="RDD61208.1"/>
    </source>
</evidence>
<dbReference type="Gene3D" id="1.10.10.10">
    <property type="entry name" value="Winged helix-like DNA-binding domain superfamily/Winged helix DNA-binding domain"/>
    <property type="match status" value="1"/>
</dbReference>
<gene>
    <name evidence="3" type="ORF">DRB17_14070</name>
</gene>
<dbReference type="InterPro" id="IPR025714">
    <property type="entry name" value="Methyltranfer_dom"/>
</dbReference>
<feature type="domain" description="Methyltransferase" evidence="1">
    <location>
        <begin position="171"/>
        <end position="282"/>
    </location>
</feature>
<accession>A0A369T7F3</accession>
<dbReference type="SUPFAM" id="SSF46785">
    <property type="entry name" value="Winged helix' DNA-binding domain"/>
    <property type="match status" value="1"/>
</dbReference>
<dbReference type="Pfam" id="PF13847">
    <property type="entry name" value="Methyltransf_31"/>
    <property type="match status" value="1"/>
</dbReference>
<protein>
    <submittedName>
        <fullName evidence="3">Class I SAM-dependent methyltransferase</fullName>
    </submittedName>
</protein>
<dbReference type="Gene3D" id="3.40.50.150">
    <property type="entry name" value="Vaccinia Virus protein VP39"/>
    <property type="match status" value="1"/>
</dbReference>
<comment type="caution">
    <text evidence="3">The sequence shown here is derived from an EMBL/GenBank/DDBJ whole genome shotgun (WGS) entry which is preliminary data.</text>
</comment>
<proteinExistence type="predicted"/>
<dbReference type="PANTHER" id="PTHR45128:SF2">
    <property type="entry name" value="METHYLTRANSFERASE DOMAIN-CONTAINING PROTEIN"/>
    <property type="match status" value="1"/>
</dbReference>
<dbReference type="GO" id="GO:0032259">
    <property type="term" value="P:methylation"/>
    <property type="evidence" value="ECO:0007669"/>
    <property type="project" value="UniProtKB-KW"/>
</dbReference>
<dbReference type="GO" id="GO:0008168">
    <property type="term" value="F:methyltransferase activity"/>
    <property type="evidence" value="ECO:0007669"/>
    <property type="project" value="UniProtKB-KW"/>
</dbReference>
<dbReference type="InterPro" id="IPR036388">
    <property type="entry name" value="WH-like_DNA-bd_sf"/>
</dbReference>
<dbReference type="InterPro" id="IPR048711">
    <property type="entry name" value="WHD_Rv2258c"/>
</dbReference>
<dbReference type="InterPro" id="IPR029063">
    <property type="entry name" value="SAM-dependent_MTases_sf"/>
</dbReference>
<dbReference type="AlphaFoldDB" id="A0A369T7F3"/>
<dbReference type="EMBL" id="QPMH01000014">
    <property type="protein sequence ID" value="RDD61208.1"/>
    <property type="molecule type" value="Genomic_DNA"/>
</dbReference>